<proteinExistence type="predicted"/>
<evidence type="ECO:0000256" key="1">
    <source>
        <dbReference type="ARBA" id="ARBA00004651"/>
    </source>
</evidence>
<dbReference type="InterPro" id="IPR050366">
    <property type="entry name" value="BP-dependent_transpt_permease"/>
</dbReference>
<comment type="subcellular location">
    <subcellularLocation>
        <location evidence="1">Cell membrane</location>
        <topology evidence="1">Multi-pass membrane protein</topology>
    </subcellularLocation>
</comment>
<feature type="transmembrane region" description="Helical" evidence="3">
    <location>
        <begin position="48"/>
        <end position="68"/>
    </location>
</feature>
<evidence type="ECO:0000256" key="3">
    <source>
        <dbReference type="SAM" id="Phobius"/>
    </source>
</evidence>
<keyword evidence="2" id="KW-0813">Transport</keyword>
<evidence type="ECO:0000313" key="5">
    <source>
        <dbReference type="Proteomes" id="UP001321498"/>
    </source>
</evidence>
<feature type="transmembrane region" description="Helical" evidence="3">
    <location>
        <begin position="110"/>
        <end position="131"/>
    </location>
</feature>
<keyword evidence="5" id="KW-1185">Reference proteome</keyword>
<accession>A0ABM8GD65</accession>
<evidence type="ECO:0000313" key="4">
    <source>
        <dbReference type="EMBL" id="BDZ46174.1"/>
    </source>
</evidence>
<sequence>MNQPIVSESTTRDLRTRDAIAPRAPKQRRPIFAVGWARQAFGASVSRTVGIVIFGLIVLLCIVVPIVSPYQANDFVGLAFQPPSLAHPFGTDAVGRDLFVRTWEGGRVDLIAAAIVTGFALLVGTTLGTLAGSSRQRWLDSFSCGSWTR</sequence>
<keyword evidence="3" id="KW-0812">Transmembrane</keyword>
<protein>
    <recommendedName>
        <fullName evidence="6">Oligopeptide transport permease C-like N-terminal domain-containing protein</fullName>
    </recommendedName>
</protein>
<dbReference type="Proteomes" id="UP001321498">
    <property type="component" value="Chromosome"/>
</dbReference>
<gene>
    <name evidence="4" type="ORF">GCM10025866_20830</name>
</gene>
<dbReference type="EMBL" id="AP027731">
    <property type="protein sequence ID" value="BDZ46174.1"/>
    <property type="molecule type" value="Genomic_DNA"/>
</dbReference>
<reference evidence="5" key="1">
    <citation type="journal article" date="2019" name="Int. J. Syst. Evol. Microbiol.">
        <title>The Global Catalogue of Microorganisms (GCM) 10K type strain sequencing project: providing services to taxonomists for standard genome sequencing and annotation.</title>
        <authorList>
            <consortium name="The Broad Institute Genomics Platform"/>
            <consortium name="The Broad Institute Genome Sequencing Center for Infectious Disease"/>
            <person name="Wu L."/>
            <person name="Ma J."/>
        </authorList>
    </citation>
    <scope>NUCLEOTIDE SEQUENCE [LARGE SCALE GENOMIC DNA]</scope>
    <source>
        <strain evidence="5">NBRC 108725</strain>
    </source>
</reference>
<evidence type="ECO:0008006" key="6">
    <source>
        <dbReference type="Google" id="ProtNLM"/>
    </source>
</evidence>
<dbReference type="PANTHER" id="PTHR43386:SF1">
    <property type="entry name" value="D,D-DIPEPTIDE TRANSPORT SYSTEM PERMEASE PROTEIN DDPC-RELATED"/>
    <property type="match status" value="1"/>
</dbReference>
<keyword evidence="3" id="KW-1133">Transmembrane helix</keyword>
<name>A0ABM8GD65_9MICO</name>
<evidence type="ECO:0000256" key="2">
    <source>
        <dbReference type="ARBA" id="ARBA00022448"/>
    </source>
</evidence>
<dbReference type="PANTHER" id="PTHR43386">
    <property type="entry name" value="OLIGOPEPTIDE TRANSPORT SYSTEM PERMEASE PROTEIN APPC"/>
    <property type="match status" value="1"/>
</dbReference>
<keyword evidence="3" id="KW-0472">Membrane</keyword>
<organism evidence="4 5">
    <name type="scientific">Naasia aerilata</name>
    <dbReference type="NCBI Taxonomy" id="1162966"/>
    <lineage>
        <taxon>Bacteria</taxon>
        <taxon>Bacillati</taxon>
        <taxon>Actinomycetota</taxon>
        <taxon>Actinomycetes</taxon>
        <taxon>Micrococcales</taxon>
        <taxon>Microbacteriaceae</taxon>
        <taxon>Naasia</taxon>
    </lineage>
</organism>